<name>A0A4V1Q772_9ACTN</name>
<proteinExistence type="predicted"/>
<feature type="region of interest" description="Disordered" evidence="1">
    <location>
        <begin position="59"/>
        <end position="86"/>
    </location>
</feature>
<evidence type="ECO:0000313" key="2">
    <source>
        <dbReference type="EMBL" id="RXW31578.1"/>
    </source>
</evidence>
<organism evidence="2 3">
    <name type="scientific">Propioniciclava flava</name>
    <dbReference type="NCBI Taxonomy" id="2072026"/>
    <lineage>
        <taxon>Bacteria</taxon>
        <taxon>Bacillati</taxon>
        <taxon>Actinomycetota</taxon>
        <taxon>Actinomycetes</taxon>
        <taxon>Propionibacteriales</taxon>
        <taxon>Propionibacteriaceae</taxon>
        <taxon>Propioniciclava</taxon>
    </lineage>
</organism>
<evidence type="ECO:0000313" key="3">
    <source>
        <dbReference type="Proteomes" id="UP000290624"/>
    </source>
</evidence>
<dbReference type="Proteomes" id="UP000290624">
    <property type="component" value="Unassembled WGS sequence"/>
</dbReference>
<protein>
    <submittedName>
        <fullName evidence="2">Uncharacterized protein</fullName>
    </submittedName>
</protein>
<dbReference type="AlphaFoldDB" id="A0A4V1Q772"/>
<feature type="compositionally biased region" description="Polar residues" evidence="1">
    <location>
        <begin position="73"/>
        <end position="86"/>
    </location>
</feature>
<dbReference type="EMBL" id="PPCV01000007">
    <property type="protein sequence ID" value="RXW31578.1"/>
    <property type="molecule type" value="Genomic_DNA"/>
</dbReference>
<comment type="caution">
    <text evidence="2">The sequence shown here is derived from an EMBL/GenBank/DDBJ whole genome shotgun (WGS) entry which is preliminary data.</text>
</comment>
<gene>
    <name evidence="2" type="ORF">C1706_10430</name>
</gene>
<accession>A0A4V1Q772</accession>
<evidence type="ECO:0000256" key="1">
    <source>
        <dbReference type="SAM" id="MobiDB-lite"/>
    </source>
</evidence>
<reference evidence="2 3" key="1">
    <citation type="submission" date="2018-01" db="EMBL/GenBank/DDBJ databases">
        <title>Lactibacter flavus gen. nov., sp. nov., a novel bacterium of the family Propionibacteriaceae isolated from raw milk and dairy products.</title>
        <authorList>
            <person name="Wenning M."/>
            <person name="Breitenwieser F."/>
            <person name="Huptas C."/>
            <person name="von Neubeck M."/>
            <person name="Busse H.-J."/>
            <person name="Scherer S."/>
        </authorList>
    </citation>
    <scope>NUCLEOTIDE SEQUENCE [LARGE SCALE GENOMIC DNA]</scope>
    <source>
        <strain evidence="2 3">VG341</strain>
    </source>
</reference>
<keyword evidence="3" id="KW-1185">Reference proteome</keyword>
<sequence length="86" mass="8922">MIPFPVTVDDIDPGSSVHNHNGYPTTAMFHSFTLGSGPTNGVGTGNSIRDTNDLTVRSTRSRDGAATGAAWSPGSSSGTIRHFTNS</sequence>